<organism evidence="6 7">
    <name type="scientific">Reinekea forsetii</name>
    <dbReference type="NCBI Taxonomy" id="1336806"/>
    <lineage>
        <taxon>Bacteria</taxon>
        <taxon>Pseudomonadati</taxon>
        <taxon>Pseudomonadota</taxon>
        <taxon>Gammaproteobacteria</taxon>
        <taxon>Oceanospirillales</taxon>
        <taxon>Saccharospirillaceae</taxon>
        <taxon>Reinekea</taxon>
    </lineage>
</organism>
<keyword evidence="7" id="KW-1185">Reference proteome</keyword>
<dbReference type="SUPFAM" id="SSF100950">
    <property type="entry name" value="NagB/RpiA/CoA transferase-like"/>
    <property type="match status" value="1"/>
</dbReference>
<feature type="active site" description="For ring-opening step" evidence="4">
    <location>
        <position position="136"/>
    </location>
</feature>
<dbReference type="InterPro" id="IPR018321">
    <property type="entry name" value="Glucosamine6P_isomerase_CS"/>
</dbReference>
<name>A0A2K8KXH0_9GAMM</name>
<comment type="activity regulation">
    <text evidence="4">Allosterically activated by N-acetylglucosamine 6-phosphate (GlcNAc6P).</text>
</comment>
<protein>
    <recommendedName>
        <fullName evidence="4">Glucosamine-6-phosphate deaminase</fullName>
        <ecNumber evidence="4">3.5.99.6</ecNumber>
    </recommendedName>
    <alternativeName>
        <fullName evidence="4">GlcN6P deaminase</fullName>
        <shortName evidence="4">GNPDA</shortName>
    </alternativeName>
    <alternativeName>
        <fullName evidence="4">Glucosamine-6-phosphate isomerase</fullName>
    </alternativeName>
</protein>
<feature type="site" description="Part of the allosteric site" evidence="4">
    <location>
        <position position="155"/>
    </location>
</feature>
<evidence type="ECO:0000256" key="2">
    <source>
        <dbReference type="ARBA" id="ARBA00022801"/>
    </source>
</evidence>
<dbReference type="PANTHER" id="PTHR11280:SF5">
    <property type="entry name" value="GLUCOSAMINE-6-PHOSPHATE ISOMERASE"/>
    <property type="match status" value="1"/>
</dbReference>
<evidence type="ECO:0000256" key="3">
    <source>
        <dbReference type="ARBA" id="ARBA00023277"/>
    </source>
</evidence>
<evidence type="ECO:0000259" key="5">
    <source>
        <dbReference type="Pfam" id="PF01182"/>
    </source>
</evidence>
<comment type="catalytic activity">
    <reaction evidence="1 4">
        <text>alpha-D-glucosamine 6-phosphate + H2O = beta-D-fructose 6-phosphate + NH4(+)</text>
        <dbReference type="Rhea" id="RHEA:12172"/>
        <dbReference type="ChEBI" id="CHEBI:15377"/>
        <dbReference type="ChEBI" id="CHEBI:28938"/>
        <dbReference type="ChEBI" id="CHEBI:57634"/>
        <dbReference type="ChEBI" id="CHEBI:75989"/>
        <dbReference type="EC" id="3.5.99.6"/>
    </reaction>
</comment>
<feature type="domain" description="Glucosamine/galactosamine-6-phosphate isomerase" evidence="5">
    <location>
        <begin position="11"/>
        <end position="229"/>
    </location>
</feature>
<evidence type="ECO:0000256" key="4">
    <source>
        <dbReference type="HAMAP-Rule" id="MF_01241"/>
    </source>
</evidence>
<gene>
    <name evidence="4 6" type="primary">nagB</name>
    <name evidence="6" type="ORF">REIFOR_02600</name>
</gene>
<dbReference type="EMBL" id="CP011797">
    <property type="protein sequence ID" value="ATX77724.1"/>
    <property type="molecule type" value="Genomic_DNA"/>
</dbReference>
<proteinExistence type="inferred from homology"/>
<dbReference type="InterPro" id="IPR004547">
    <property type="entry name" value="Glucosamine6P_isomerase"/>
</dbReference>
<keyword evidence="3 4" id="KW-0119">Carbohydrate metabolism</keyword>
<dbReference type="NCBIfam" id="TIGR00502">
    <property type="entry name" value="nagB"/>
    <property type="match status" value="1"/>
</dbReference>
<dbReference type="KEGG" id="rfo:REIFOR_02600"/>
<keyword evidence="2 4" id="KW-0378">Hydrolase</keyword>
<dbReference type="RefSeq" id="WP_100257960.1">
    <property type="nucleotide sequence ID" value="NZ_CP011797.1"/>
</dbReference>
<dbReference type="InterPro" id="IPR037171">
    <property type="entry name" value="NagB/RpiA_transferase-like"/>
</dbReference>
<feature type="active site" description="Proton acceptor; for ring-opening step" evidence="4">
    <location>
        <position position="138"/>
    </location>
</feature>
<dbReference type="Proteomes" id="UP000229757">
    <property type="component" value="Chromosome"/>
</dbReference>
<sequence>MRIVILPDPAAVAAFGAQQLISQLQQKPSSVLGLATGSSPVQLYKRLVQAVQAGQVSMAEVTTFNLDEYLGLATTHSQSYRHFMNTHLFDQVDIRLAATHVLDGLSSDPQKACSAYEALIRDQGGVDLQLLGIGRNGHIGFNEPSSSLVSRTRVKTLTEDTVAANRRFFQPDEFQPHLALTMGIGTIMDAKQILLIATGQDKAEALRHTIEGPVSAHCPASILQMHAKATLVIDKAAAQGLQESAFYQYIEQERQRLVTPSEQA</sequence>
<accession>A0A2K8KXH0</accession>
<reference evidence="6 7" key="1">
    <citation type="journal article" date="2017" name="Environ. Microbiol.">
        <title>Genomic and physiological analyses of 'Reinekea forsetii' reveal a versatile opportunistic lifestyle during spring algae blooms.</title>
        <authorList>
            <person name="Avci B."/>
            <person name="Hahnke R.L."/>
            <person name="Chafee M."/>
            <person name="Fischer T."/>
            <person name="Gruber-Vodicka H."/>
            <person name="Tegetmeyer H.E."/>
            <person name="Harder J."/>
            <person name="Fuchs B.M."/>
            <person name="Amann R.I."/>
            <person name="Teeling H."/>
        </authorList>
    </citation>
    <scope>NUCLEOTIDE SEQUENCE [LARGE SCALE GENOMIC DNA]</scope>
    <source>
        <strain evidence="6 7">Hel1_31_D35</strain>
    </source>
</reference>
<dbReference type="OrthoDB" id="9791139at2"/>
<dbReference type="EC" id="3.5.99.6" evidence="4"/>
<evidence type="ECO:0000313" key="6">
    <source>
        <dbReference type="EMBL" id="ATX77724.1"/>
    </source>
</evidence>
<dbReference type="PROSITE" id="PS01161">
    <property type="entry name" value="GLC_GALNAC_ISOMERASE"/>
    <property type="match status" value="1"/>
</dbReference>
<dbReference type="Pfam" id="PF01182">
    <property type="entry name" value="Glucosamine_iso"/>
    <property type="match status" value="1"/>
</dbReference>
<dbReference type="Gene3D" id="3.40.50.1360">
    <property type="match status" value="1"/>
</dbReference>
<comment type="subunit">
    <text evidence="4">Homohexamer.</text>
</comment>
<feature type="active site" description="For ring-opening step" evidence="4">
    <location>
        <position position="143"/>
    </location>
</feature>
<dbReference type="GO" id="GO:0005975">
    <property type="term" value="P:carbohydrate metabolic process"/>
    <property type="evidence" value="ECO:0007669"/>
    <property type="project" value="InterPro"/>
</dbReference>
<dbReference type="GO" id="GO:0019262">
    <property type="term" value="P:N-acetylneuraminate catabolic process"/>
    <property type="evidence" value="ECO:0007669"/>
    <property type="project" value="UniProtKB-UniRule"/>
</dbReference>
<dbReference type="InterPro" id="IPR006148">
    <property type="entry name" value="Glc/Gal-6P_isomerase"/>
</dbReference>
<feature type="site" description="Part of the allosteric site" evidence="4">
    <location>
        <position position="146"/>
    </location>
</feature>
<dbReference type="PANTHER" id="PTHR11280">
    <property type="entry name" value="GLUCOSAMINE-6-PHOSPHATE ISOMERASE"/>
    <property type="match status" value="1"/>
</dbReference>
<feature type="active site" description="Proton acceptor; for enolization step" evidence="4">
    <location>
        <position position="67"/>
    </location>
</feature>
<dbReference type="AlphaFoldDB" id="A0A2K8KXH0"/>
<keyword evidence="4" id="KW-0021">Allosteric enzyme</keyword>
<evidence type="ECO:0000256" key="1">
    <source>
        <dbReference type="ARBA" id="ARBA00000644"/>
    </source>
</evidence>
<comment type="pathway">
    <text evidence="4">Amino-sugar metabolism; N-acetylneuraminate degradation; D-fructose 6-phosphate from N-acetylneuraminate: step 5/5.</text>
</comment>
<dbReference type="UniPathway" id="UPA00629">
    <property type="reaction ID" value="UER00684"/>
</dbReference>
<comment type="function">
    <text evidence="4">Catalyzes the reversible isomerization-deamination of glucosamine 6-phosphate (GlcN6P) to form fructose 6-phosphate (Fru6P) and ammonium ion.</text>
</comment>
<evidence type="ECO:0000313" key="7">
    <source>
        <dbReference type="Proteomes" id="UP000229757"/>
    </source>
</evidence>
<dbReference type="GO" id="GO:0006046">
    <property type="term" value="P:N-acetylglucosamine catabolic process"/>
    <property type="evidence" value="ECO:0007669"/>
    <property type="project" value="UniProtKB-UniRule"/>
</dbReference>
<comment type="similarity">
    <text evidence="4">Belongs to the glucosamine/galactosamine-6-phosphate isomerase family. NagB subfamily.</text>
</comment>
<dbReference type="GO" id="GO:0004342">
    <property type="term" value="F:glucosamine-6-phosphate deaminase activity"/>
    <property type="evidence" value="ECO:0007669"/>
    <property type="project" value="UniProtKB-UniRule"/>
</dbReference>
<feature type="site" description="Part of the allosteric site" evidence="4">
    <location>
        <position position="153"/>
    </location>
</feature>
<dbReference type="GO" id="GO:0006043">
    <property type="term" value="P:glucosamine catabolic process"/>
    <property type="evidence" value="ECO:0007669"/>
    <property type="project" value="TreeGrafter"/>
</dbReference>
<dbReference type="CDD" id="cd01399">
    <property type="entry name" value="GlcN6P_deaminase"/>
    <property type="match status" value="1"/>
</dbReference>
<dbReference type="FunFam" id="3.40.50.1360:FF:000003">
    <property type="entry name" value="Glucosamine-6-phosphate deaminase"/>
    <property type="match status" value="1"/>
</dbReference>
<feature type="site" description="Part of the allosteric site" evidence="4">
    <location>
        <position position="156"/>
    </location>
</feature>
<comment type="caution">
    <text evidence="4">Lacks conserved residue(s) required for the propagation of feature annotation.</text>
</comment>
<dbReference type="GO" id="GO:0005737">
    <property type="term" value="C:cytoplasm"/>
    <property type="evidence" value="ECO:0007669"/>
    <property type="project" value="TreeGrafter"/>
</dbReference>
<dbReference type="HAMAP" id="MF_01241">
    <property type="entry name" value="GlcN6P_deamin"/>
    <property type="match status" value="1"/>
</dbReference>
<dbReference type="GO" id="GO:0042802">
    <property type="term" value="F:identical protein binding"/>
    <property type="evidence" value="ECO:0007669"/>
    <property type="project" value="TreeGrafter"/>
</dbReference>